<feature type="domain" description="Programmed cell death protein 2 C-terminal" evidence="2">
    <location>
        <begin position="25"/>
        <end position="72"/>
    </location>
</feature>
<dbReference type="GO" id="GO:0005737">
    <property type="term" value="C:cytoplasm"/>
    <property type="evidence" value="ECO:0007669"/>
    <property type="project" value="InterPro"/>
</dbReference>
<reference evidence="3" key="2">
    <citation type="submission" date="2016-06" db="EMBL/GenBank/DDBJ databases">
        <title>The genome of a short-lived fish provides insights into sex chromosome evolution and the genetic control of aging.</title>
        <authorList>
            <person name="Reichwald K."/>
            <person name="Felder M."/>
            <person name="Petzold A."/>
            <person name="Koch P."/>
            <person name="Groth M."/>
            <person name="Platzer M."/>
        </authorList>
    </citation>
    <scope>NUCLEOTIDE SEQUENCE</scope>
    <source>
        <tissue evidence="3">Brain</tissue>
    </source>
</reference>
<dbReference type="AlphaFoldDB" id="A0A1A8AT73"/>
<sequence length="80" mass="9299">MAMHETEDNKTFQQFKKKTSSEPHQVMPQLLNSLSVDSTGASIDWGTLAIYTCTDSCNHDDRYYREFIWKQDFTSDQNAD</sequence>
<dbReference type="Pfam" id="PF04194">
    <property type="entry name" value="PDCD2_C"/>
    <property type="match status" value="1"/>
</dbReference>
<feature type="region of interest" description="Disordered" evidence="1">
    <location>
        <begin position="1"/>
        <end position="26"/>
    </location>
</feature>
<evidence type="ECO:0000256" key="1">
    <source>
        <dbReference type="SAM" id="MobiDB-lite"/>
    </source>
</evidence>
<evidence type="ECO:0000259" key="2">
    <source>
        <dbReference type="Pfam" id="PF04194"/>
    </source>
</evidence>
<dbReference type="PANTHER" id="PTHR12298">
    <property type="entry name" value="PCDC2 PROGRAMMED CELL DEATH PROTEIN 2 -RELATED"/>
    <property type="match status" value="1"/>
</dbReference>
<dbReference type="GO" id="GO:0005634">
    <property type="term" value="C:nucleus"/>
    <property type="evidence" value="ECO:0007669"/>
    <property type="project" value="TreeGrafter"/>
</dbReference>
<feature type="compositionally biased region" description="Basic and acidic residues" evidence="1">
    <location>
        <begin position="1"/>
        <end position="10"/>
    </location>
</feature>
<dbReference type="PANTHER" id="PTHR12298:SF4">
    <property type="entry name" value="PROGRAMMED CELL DEATH PROTEIN 2"/>
    <property type="match status" value="1"/>
</dbReference>
<protein>
    <submittedName>
        <fullName evidence="3">Programmed cell death 2</fullName>
    </submittedName>
</protein>
<dbReference type="InterPro" id="IPR007320">
    <property type="entry name" value="PDCD2_C"/>
</dbReference>
<gene>
    <name evidence="3" type="primary">PDCD2</name>
</gene>
<reference evidence="3" key="1">
    <citation type="submission" date="2016-05" db="EMBL/GenBank/DDBJ databases">
        <authorList>
            <person name="Lavstsen T."/>
            <person name="Jespersen J.S."/>
        </authorList>
    </citation>
    <scope>NUCLEOTIDE SEQUENCE</scope>
    <source>
        <tissue evidence="3">Brain</tissue>
    </source>
</reference>
<name>A0A1A8AT73_NOTFU</name>
<dbReference type="EMBL" id="HADY01019408">
    <property type="protein sequence ID" value="SBP57893.1"/>
    <property type="molecule type" value="Transcribed_RNA"/>
</dbReference>
<proteinExistence type="predicted"/>
<organism evidence="3">
    <name type="scientific">Nothobranchius furzeri</name>
    <name type="common">Turquoise killifish</name>
    <dbReference type="NCBI Taxonomy" id="105023"/>
    <lineage>
        <taxon>Eukaryota</taxon>
        <taxon>Metazoa</taxon>
        <taxon>Chordata</taxon>
        <taxon>Craniata</taxon>
        <taxon>Vertebrata</taxon>
        <taxon>Euteleostomi</taxon>
        <taxon>Actinopterygii</taxon>
        <taxon>Neopterygii</taxon>
        <taxon>Teleostei</taxon>
        <taxon>Neoteleostei</taxon>
        <taxon>Acanthomorphata</taxon>
        <taxon>Ovalentaria</taxon>
        <taxon>Atherinomorphae</taxon>
        <taxon>Cyprinodontiformes</taxon>
        <taxon>Nothobranchiidae</taxon>
        <taxon>Nothobranchius</taxon>
    </lineage>
</organism>
<accession>A0A1A8AT73</accession>
<evidence type="ECO:0000313" key="3">
    <source>
        <dbReference type="EMBL" id="SBP57893.1"/>
    </source>
</evidence>